<accession>A0A0P1A7X4</accession>
<dbReference type="Proteomes" id="UP000054928">
    <property type="component" value="Unassembled WGS sequence"/>
</dbReference>
<dbReference type="OMA" id="MERWINE"/>
<proteinExistence type="predicted"/>
<evidence type="ECO:0000313" key="2">
    <source>
        <dbReference type="Proteomes" id="UP000054928"/>
    </source>
</evidence>
<dbReference type="SUPFAM" id="SSF56672">
    <property type="entry name" value="DNA/RNA polymerases"/>
    <property type="match status" value="1"/>
</dbReference>
<dbReference type="AlphaFoldDB" id="A0A0P1A7X4"/>
<dbReference type="EMBL" id="CCYD01000221">
    <property type="protein sequence ID" value="CEG36720.1"/>
    <property type="molecule type" value="Genomic_DNA"/>
</dbReference>
<dbReference type="GeneID" id="36398444"/>
<dbReference type="RefSeq" id="XP_024573089.1">
    <property type="nucleotide sequence ID" value="XM_024721965.1"/>
</dbReference>
<evidence type="ECO:0008006" key="3">
    <source>
        <dbReference type="Google" id="ProtNLM"/>
    </source>
</evidence>
<organism evidence="1 2">
    <name type="scientific">Plasmopara halstedii</name>
    <name type="common">Downy mildew of sunflower</name>
    <dbReference type="NCBI Taxonomy" id="4781"/>
    <lineage>
        <taxon>Eukaryota</taxon>
        <taxon>Sar</taxon>
        <taxon>Stramenopiles</taxon>
        <taxon>Oomycota</taxon>
        <taxon>Peronosporomycetes</taxon>
        <taxon>Peronosporales</taxon>
        <taxon>Peronosporaceae</taxon>
        <taxon>Plasmopara</taxon>
    </lineage>
</organism>
<reference evidence="2" key="1">
    <citation type="submission" date="2014-09" db="EMBL/GenBank/DDBJ databases">
        <authorList>
            <person name="Sharma Rahul"/>
            <person name="Thines Marco"/>
        </authorList>
    </citation>
    <scope>NUCLEOTIDE SEQUENCE [LARGE SCALE GENOMIC DNA]</scope>
</reference>
<sequence length="872" mass="100608">MFDYISKISLKIQEYNVQKYELLLKKIIKAHGFSGMEIPGLNPDKKYSVDDVDSWIKEGTYSSFFNFHKSIVFGKERSDYGKIKQQLDQVPVLGFNSGRYDINLIKSDLFAVIGTENIKSVIKNPSYMCIATSDMKMLDISNYVPAGTSYEKYLTTYLGGCKCDDKIRCVCGLGKGLFPYEYIKSFDVLKENTIPSKSAFDSALRGTSISNSDYERVRFVWKHYRMNSIKDLLIWYNNLDVVPFIKAIEAQRELFKRFDLDMFTDGVSLPGLSEKVMYQTCFNELQRPQNAPAKPFRFPATRMIGYKRQDMEAKRDFNMTFNHLDMLLNKQKYLCGICCCQLTADNASADRINNKLGHIDGNVLISCVQCNVARKDMSLSGFRFKKLLEFNSNKLVYSIDREEKDIYGKMKANIAGGPSIIFNRYAKRNETKIRGGKLVKKIIGYDANALYLWALGNDMPCGRLTTIEAYPGIVEDIKADKIFGFLECDIRTPDHLKDYFGEMTPVFKNTLIDCTDKNIIGSHMYDYNDTREKNQAKPARKLIGSYFGEKILIYAPLLKWYLSHGMEITKTYSFIKASAHKAFAPFMDAVSSARRVGDEDKSKAMIAEMMKLVGNSAFGRSGMDMSKHKQVKYESNEDKIKSRIEHFTFHGLEELNDSCEITMKKRRLNNKNPIHLSIAIYQLAKLRMLEFYYDCIDFYFDRSDFQYQEMDTDSAYIAFSCDNPFQNCIKPELRDHFTQHKYDWFPREYNMEVAKFDRRTPGLFKDEWSGDAMVSLSSKNYICYLPDESYKVKVSAKGVQQSRGRNEDVLNPLGFESVVRDRITLQGTNKGFRLSKETKSIITYSQTKTALSYWYDKRKVLDDGITTIPLEI</sequence>
<protein>
    <recommendedName>
        <fullName evidence="3">DNA-directed DNA polymerase</fullName>
    </recommendedName>
</protein>
<evidence type="ECO:0000313" key="1">
    <source>
        <dbReference type="EMBL" id="CEG36720.1"/>
    </source>
</evidence>
<dbReference type="PANTHER" id="PTHR33206">
    <property type="entry name" value="PROTEIN CBG10425"/>
    <property type="match status" value="1"/>
</dbReference>
<dbReference type="InterPro" id="IPR043502">
    <property type="entry name" value="DNA/RNA_pol_sf"/>
</dbReference>
<dbReference type="OrthoDB" id="108321at2759"/>
<keyword evidence="2" id="KW-1185">Reference proteome</keyword>
<name>A0A0P1A7X4_PLAHL</name>
<dbReference type="STRING" id="4781.A0A0P1A7X4"/>
<dbReference type="PANTHER" id="PTHR33206:SF1">
    <property type="entry name" value="DNA-DIRECTED DNA POLYMERASE"/>
    <property type="match status" value="1"/>
</dbReference>